<evidence type="ECO:0000313" key="2">
    <source>
        <dbReference type="Proteomes" id="UP000537204"/>
    </source>
</evidence>
<reference evidence="1 2" key="1">
    <citation type="submission" date="2020-08" db="EMBL/GenBank/DDBJ databases">
        <title>Genomic Encyclopedia of Type Strains, Phase IV (KMG-V): Genome sequencing to study the core and pangenomes of soil and plant-associated prokaryotes.</title>
        <authorList>
            <person name="Whitman W."/>
        </authorList>
    </citation>
    <scope>NUCLEOTIDE SEQUENCE [LARGE SCALE GENOMIC DNA]</scope>
    <source>
        <strain evidence="1 2">S3M1</strain>
    </source>
</reference>
<organism evidence="1 2">
    <name type="scientific">Pedobacter cryoconitis</name>
    <dbReference type="NCBI Taxonomy" id="188932"/>
    <lineage>
        <taxon>Bacteria</taxon>
        <taxon>Pseudomonadati</taxon>
        <taxon>Bacteroidota</taxon>
        <taxon>Sphingobacteriia</taxon>
        <taxon>Sphingobacteriales</taxon>
        <taxon>Sphingobacteriaceae</taxon>
        <taxon>Pedobacter</taxon>
    </lineage>
</organism>
<accession>A0A7W9DY35</accession>
<dbReference type="Proteomes" id="UP000537204">
    <property type="component" value="Unassembled WGS sequence"/>
</dbReference>
<dbReference type="RefSeq" id="WP_183880440.1">
    <property type="nucleotide sequence ID" value="NZ_JACHCD010000003.1"/>
</dbReference>
<evidence type="ECO:0008006" key="3">
    <source>
        <dbReference type="Google" id="ProtNLM"/>
    </source>
</evidence>
<name>A0A7W9DY35_9SPHI</name>
<evidence type="ECO:0000313" key="1">
    <source>
        <dbReference type="EMBL" id="MBB5635573.1"/>
    </source>
</evidence>
<sequence>MKGKLIILIVLTFLSCNSATKDQEKRIIGNWVGDIKLPKTGKYIGKMYLQFTQKGEFFQKTGEGSEQVVSKMTYKLSKNKIFYKGKATSNEEFDSNYSFKGDTLVVEYEGEKADYIRIK</sequence>
<dbReference type="AlphaFoldDB" id="A0A7W9DY35"/>
<proteinExistence type="predicted"/>
<protein>
    <recommendedName>
        <fullName evidence="3">Gemmata obscuriglobus paralogous family</fullName>
    </recommendedName>
</protein>
<dbReference type="PROSITE" id="PS51257">
    <property type="entry name" value="PROKAR_LIPOPROTEIN"/>
    <property type="match status" value="1"/>
</dbReference>
<dbReference type="EMBL" id="JACHCE010000002">
    <property type="protein sequence ID" value="MBB5635573.1"/>
    <property type="molecule type" value="Genomic_DNA"/>
</dbReference>
<gene>
    <name evidence="1" type="ORF">HDE68_001461</name>
</gene>
<comment type="caution">
    <text evidence="1">The sequence shown here is derived from an EMBL/GenBank/DDBJ whole genome shotgun (WGS) entry which is preliminary data.</text>
</comment>